<protein>
    <recommendedName>
        <fullName evidence="1">Tox-REase-3 domain-containing protein</fullName>
    </recommendedName>
</protein>
<dbReference type="EMBL" id="BAAASG010000029">
    <property type="protein sequence ID" value="GAA2522666.1"/>
    <property type="molecule type" value="Genomic_DNA"/>
</dbReference>
<evidence type="ECO:0000313" key="2">
    <source>
        <dbReference type="EMBL" id="GAA2522666.1"/>
    </source>
</evidence>
<sequence>MRTQDPHAFAERENWWPLVLEPDASADALAQRLEGESRVKFENDPKGREFDALSDTYVAQAKPTNLVLGKIIAKHADDHYSGGWGFPAHPFNWTSYAFYGGGIQEG</sequence>
<name>A0ABN3NHS1_STRLO</name>
<dbReference type="Proteomes" id="UP001501777">
    <property type="component" value="Unassembled WGS sequence"/>
</dbReference>
<feature type="domain" description="Tox-REase-3" evidence="1">
    <location>
        <begin position="21"/>
        <end position="67"/>
    </location>
</feature>
<accession>A0ABN3NHS1</accession>
<dbReference type="RefSeq" id="WP_344406822.1">
    <property type="nucleotide sequence ID" value="NZ_BAAASG010000029.1"/>
</dbReference>
<reference evidence="2 3" key="1">
    <citation type="journal article" date="2019" name="Int. J. Syst. Evol. Microbiol.">
        <title>The Global Catalogue of Microorganisms (GCM) 10K type strain sequencing project: providing services to taxonomists for standard genome sequencing and annotation.</title>
        <authorList>
            <consortium name="The Broad Institute Genomics Platform"/>
            <consortium name="The Broad Institute Genome Sequencing Center for Infectious Disease"/>
            <person name="Wu L."/>
            <person name="Ma J."/>
        </authorList>
    </citation>
    <scope>NUCLEOTIDE SEQUENCE [LARGE SCALE GENOMIC DNA]</scope>
    <source>
        <strain evidence="2 3">JCM 4395</strain>
    </source>
</reference>
<dbReference type="InterPro" id="IPR028905">
    <property type="entry name" value="Tox-REase-3_dom"/>
</dbReference>
<dbReference type="Pfam" id="PF15647">
    <property type="entry name" value="Tox-REase-3"/>
    <property type="match status" value="1"/>
</dbReference>
<proteinExistence type="predicted"/>
<keyword evidence="3" id="KW-1185">Reference proteome</keyword>
<gene>
    <name evidence="2" type="ORF">GCM10010276_87160</name>
</gene>
<evidence type="ECO:0000259" key="1">
    <source>
        <dbReference type="Pfam" id="PF15647"/>
    </source>
</evidence>
<organism evidence="2 3">
    <name type="scientific">Streptomyces longisporus</name>
    <dbReference type="NCBI Taxonomy" id="1948"/>
    <lineage>
        <taxon>Bacteria</taxon>
        <taxon>Bacillati</taxon>
        <taxon>Actinomycetota</taxon>
        <taxon>Actinomycetes</taxon>
        <taxon>Kitasatosporales</taxon>
        <taxon>Streptomycetaceae</taxon>
        <taxon>Streptomyces</taxon>
    </lineage>
</organism>
<evidence type="ECO:0000313" key="3">
    <source>
        <dbReference type="Proteomes" id="UP001501777"/>
    </source>
</evidence>
<comment type="caution">
    <text evidence="2">The sequence shown here is derived from an EMBL/GenBank/DDBJ whole genome shotgun (WGS) entry which is preliminary data.</text>
</comment>